<organism evidence="1">
    <name type="scientific">Rhizophora mucronata</name>
    <name type="common">Asiatic mangrove</name>
    <dbReference type="NCBI Taxonomy" id="61149"/>
    <lineage>
        <taxon>Eukaryota</taxon>
        <taxon>Viridiplantae</taxon>
        <taxon>Streptophyta</taxon>
        <taxon>Embryophyta</taxon>
        <taxon>Tracheophyta</taxon>
        <taxon>Spermatophyta</taxon>
        <taxon>Magnoliopsida</taxon>
        <taxon>eudicotyledons</taxon>
        <taxon>Gunneridae</taxon>
        <taxon>Pentapetalae</taxon>
        <taxon>rosids</taxon>
        <taxon>fabids</taxon>
        <taxon>Malpighiales</taxon>
        <taxon>Rhizophoraceae</taxon>
        <taxon>Rhizophora</taxon>
    </lineage>
</organism>
<reference evidence="1" key="1">
    <citation type="submission" date="2018-02" db="EMBL/GenBank/DDBJ databases">
        <title>Rhizophora mucronata_Transcriptome.</title>
        <authorList>
            <person name="Meera S.P."/>
            <person name="Sreeshan A."/>
            <person name="Augustine A."/>
        </authorList>
    </citation>
    <scope>NUCLEOTIDE SEQUENCE</scope>
    <source>
        <tissue evidence="1">Leaf</tissue>
    </source>
</reference>
<protein>
    <submittedName>
        <fullName evidence="1">Superoxide dismutase Cu-Zn</fullName>
    </submittedName>
</protein>
<proteinExistence type="predicted"/>
<evidence type="ECO:0000313" key="1">
    <source>
        <dbReference type="EMBL" id="MBX21922.1"/>
    </source>
</evidence>
<name>A0A2P2LVC3_RHIMU</name>
<sequence>MFECLTRCCTCLIKGCEFVSLGCQDIMSVIHRWLGAVVPSKFLWSSYYTFEQALQVPIPSSSGF</sequence>
<dbReference type="AlphaFoldDB" id="A0A2P2LVC3"/>
<accession>A0A2P2LVC3</accession>
<dbReference type="EMBL" id="GGEC01041438">
    <property type="protein sequence ID" value="MBX21922.1"/>
    <property type="molecule type" value="Transcribed_RNA"/>
</dbReference>